<gene>
    <name evidence="2" type="ORF">CHU93_05955</name>
</gene>
<feature type="transmembrane region" description="Helical" evidence="1">
    <location>
        <begin position="61"/>
        <end position="82"/>
    </location>
</feature>
<accession>A0A255YNV8</accession>
<protein>
    <submittedName>
        <fullName evidence="2">Uncharacterized protein</fullName>
    </submittedName>
</protein>
<dbReference type="Proteomes" id="UP000216991">
    <property type="component" value="Unassembled WGS sequence"/>
</dbReference>
<evidence type="ECO:0000313" key="2">
    <source>
        <dbReference type="EMBL" id="OYQ30881.1"/>
    </source>
</evidence>
<keyword evidence="3" id="KW-1185">Reference proteome</keyword>
<proteinExistence type="predicted"/>
<sequence>MVQIASFIAVAGMMAFIMSLGFSDPRLYPAVFAVLLILSVPFGLLPYAVARHAGRVGWREAAIAGLLAGGLFGIIFFLLQLGGTYSSSAGGVALWKDGWPTFAGLAQSAALCGLYAAIGGLGGLLLRALVPSDLLMASRFPLRPYWRDVLPLALAIAALAAVPITEQATRDRSCFNPFRAGDAPRNVTPNLSLRLHVSKSQWPDVASSFAAFAKANGWRSRGQTEIREDWNWFQYEACREPVVNIIILQIPLDDAGGLIVSVTTERPEITWEADVQRLIGLLARHGRITRDRLMVTRRLPGWAQAIPIEPEAPPIPPSTAAPAAR</sequence>
<keyword evidence="1" id="KW-0812">Transmembrane</keyword>
<keyword evidence="1" id="KW-0472">Membrane</keyword>
<evidence type="ECO:0000256" key="1">
    <source>
        <dbReference type="SAM" id="Phobius"/>
    </source>
</evidence>
<name>A0A255YNV8_9SPHN</name>
<dbReference type="AlphaFoldDB" id="A0A255YNV8"/>
<evidence type="ECO:0000313" key="3">
    <source>
        <dbReference type="Proteomes" id="UP000216991"/>
    </source>
</evidence>
<organism evidence="2 3">
    <name type="scientific">Sandarakinorhabdus cyanobacteriorum</name>
    <dbReference type="NCBI Taxonomy" id="1981098"/>
    <lineage>
        <taxon>Bacteria</taxon>
        <taxon>Pseudomonadati</taxon>
        <taxon>Pseudomonadota</taxon>
        <taxon>Alphaproteobacteria</taxon>
        <taxon>Sphingomonadales</taxon>
        <taxon>Sphingosinicellaceae</taxon>
        <taxon>Sandarakinorhabdus</taxon>
    </lineage>
</organism>
<feature type="transmembrane region" description="Helical" evidence="1">
    <location>
        <begin position="28"/>
        <end position="49"/>
    </location>
</feature>
<feature type="transmembrane region" description="Helical" evidence="1">
    <location>
        <begin position="5"/>
        <end position="22"/>
    </location>
</feature>
<reference evidence="2 3" key="1">
    <citation type="submission" date="2017-07" db="EMBL/GenBank/DDBJ databases">
        <title>Sandarakinorhabdus cyanobacteriorum sp. nov., a novel bacterium isolated from cyanobacterial aggregates in a eutrophic lake.</title>
        <authorList>
            <person name="Cai H."/>
        </authorList>
    </citation>
    <scope>NUCLEOTIDE SEQUENCE [LARGE SCALE GENOMIC DNA]</scope>
    <source>
        <strain evidence="2 3">TH057</strain>
    </source>
</reference>
<keyword evidence="1" id="KW-1133">Transmembrane helix</keyword>
<feature type="transmembrane region" description="Helical" evidence="1">
    <location>
        <begin position="102"/>
        <end position="125"/>
    </location>
</feature>
<comment type="caution">
    <text evidence="2">The sequence shown here is derived from an EMBL/GenBank/DDBJ whole genome shotgun (WGS) entry which is preliminary data.</text>
</comment>
<dbReference type="EMBL" id="NOXT01000097">
    <property type="protein sequence ID" value="OYQ30881.1"/>
    <property type="molecule type" value="Genomic_DNA"/>
</dbReference>